<evidence type="ECO:0000256" key="1">
    <source>
        <dbReference type="SAM" id="MobiDB-lite"/>
    </source>
</evidence>
<organism evidence="2 3">
    <name type="scientific">Rohdeia mirabilis</name>
    <dbReference type="NCBI Taxonomy" id="2528008"/>
    <lineage>
        <taxon>Bacteria</taxon>
        <taxon>Pseudomonadati</taxon>
        <taxon>Planctomycetota</taxon>
        <taxon>Planctomycetia</taxon>
        <taxon>Planctomycetia incertae sedis</taxon>
        <taxon>Rohdeia</taxon>
    </lineage>
</organism>
<reference evidence="2 3" key="1">
    <citation type="submission" date="2019-02" db="EMBL/GenBank/DDBJ databases">
        <title>Deep-cultivation of Planctomycetes and their phenomic and genomic characterization uncovers novel biology.</title>
        <authorList>
            <person name="Wiegand S."/>
            <person name="Jogler M."/>
            <person name="Boedeker C."/>
            <person name="Pinto D."/>
            <person name="Vollmers J."/>
            <person name="Rivas-Marin E."/>
            <person name="Kohn T."/>
            <person name="Peeters S.H."/>
            <person name="Heuer A."/>
            <person name="Rast P."/>
            <person name="Oberbeckmann S."/>
            <person name="Bunk B."/>
            <person name="Jeske O."/>
            <person name="Meyerdierks A."/>
            <person name="Storesund J.E."/>
            <person name="Kallscheuer N."/>
            <person name="Luecker S."/>
            <person name="Lage O.M."/>
            <person name="Pohl T."/>
            <person name="Merkel B.J."/>
            <person name="Hornburger P."/>
            <person name="Mueller R.-W."/>
            <person name="Bruemmer F."/>
            <person name="Labrenz M."/>
            <person name="Spormann A.M."/>
            <person name="Op den Camp H."/>
            <person name="Overmann J."/>
            <person name="Amann R."/>
            <person name="Jetten M.S.M."/>
            <person name="Mascher T."/>
            <person name="Medema M.H."/>
            <person name="Devos D.P."/>
            <person name="Kaster A.-K."/>
            <person name="Ovreas L."/>
            <person name="Rohde M."/>
            <person name="Galperin M.Y."/>
            <person name="Jogler C."/>
        </authorList>
    </citation>
    <scope>NUCLEOTIDE SEQUENCE [LARGE SCALE GENOMIC DNA]</scope>
    <source>
        <strain evidence="2 3">Pla163</strain>
    </source>
</reference>
<name>A0A518D2Y4_9BACT</name>
<evidence type="ECO:0000313" key="2">
    <source>
        <dbReference type="EMBL" id="QDU85843.1"/>
    </source>
</evidence>
<accession>A0A518D2Y4</accession>
<dbReference type="AlphaFoldDB" id="A0A518D2Y4"/>
<feature type="compositionally biased region" description="Basic residues" evidence="1">
    <location>
        <begin position="112"/>
        <end position="127"/>
    </location>
</feature>
<sequence>MRDGDDALPLDGPGAEDRANVTSQRRFAAATRASERAWYPGVEGSARGGAVLERCCARREHRTPARRSRRVRLAGPRCRGRPMTGVPSRARTVPVSRTHVAGRQGATDSSRRTRRMPPRPTGRHRSPPRGQRSASTRRHPTRRSDRPTPHRGRNPERPGTAQRLRGAIRSGSGTPRVRSPRPGTPRKPFFPNMPRTLPTWIRDLFASRRPSRVRVLFGATSPRAHRHRALAQRRHLKTPTDAPP</sequence>
<keyword evidence="3" id="KW-1185">Reference proteome</keyword>
<proteinExistence type="predicted"/>
<protein>
    <submittedName>
        <fullName evidence="2">Uncharacterized protein</fullName>
    </submittedName>
</protein>
<feature type="compositionally biased region" description="Basic residues" evidence="1">
    <location>
        <begin position="59"/>
        <end position="72"/>
    </location>
</feature>
<feature type="region of interest" description="Disordered" evidence="1">
    <location>
        <begin position="58"/>
        <end position="194"/>
    </location>
</feature>
<gene>
    <name evidence="2" type="ORF">Pla163_29840</name>
</gene>
<dbReference type="Proteomes" id="UP000319342">
    <property type="component" value="Chromosome"/>
</dbReference>
<evidence type="ECO:0000313" key="3">
    <source>
        <dbReference type="Proteomes" id="UP000319342"/>
    </source>
</evidence>
<feature type="compositionally biased region" description="Basic and acidic residues" evidence="1">
    <location>
        <begin position="142"/>
        <end position="156"/>
    </location>
</feature>
<dbReference type="EMBL" id="CP036290">
    <property type="protein sequence ID" value="QDU85843.1"/>
    <property type="molecule type" value="Genomic_DNA"/>
</dbReference>
<feature type="region of interest" description="Disordered" evidence="1">
    <location>
        <begin position="1"/>
        <end position="35"/>
    </location>
</feature>